<dbReference type="Proteomes" id="UP001515943">
    <property type="component" value="Unassembled WGS sequence"/>
</dbReference>
<evidence type="ECO:0000313" key="5">
    <source>
        <dbReference type="EMBL" id="NKE60064.1"/>
    </source>
</evidence>
<evidence type="ECO:0000313" key="6">
    <source>
        <dbReference type="Proteomes" id="UP001515943"/>
    </source>
</evidence>
<feature type="domain" description="LamG-like jellyroll fold" evidence="4">
    <location>
        <begin position="30"/>
        <end position="166"/>
    </location>
</feature>
<evidence type="ECO:0000256" key="1">
    <source>
        <dbReference type="ARBA" id="ARBA00022729"/>
    </source>
</evidence>
<dbReference type="SUPFAM" id="SSF49899">
    <property type="entry name" value="Concanavalin A-like lectins/glucanases"/>
    <property type="match status" value="2"/>
</dbReference>
<name>A0ABX1FMQ4_9PSEU</name>
<dbReference type="PANTHER" id="PTHR46943:SF1">
    <property type="entry name" value="PENTRAXIN-RELATED PROTEIN PTX3"/>
    <property type="match status" value="1"/>
</dbReference>
<dbReference type="EMBL" id="VSRL01000106">
    <property type="protein sequence ID" value="NKE60064.1"/>
    <property type="molecule type" value="Genomic_DNA"/>
</dbReference>
<organism evidence="5 6">
    <name type="scientific">Lentzea indica</name>
    <dbReference type="NCBI Taxonomy" id="2604800"/>
    <lineage>
        <taxon>Bacteria</taxon>
        <taxon>Bacillati</taxon>
        <taxon>Actinomycetota</taxon>
        <taxon>Actinomycetes</taxon>
        <taxon>Pseudonocardiales</taxon>
        <taxon>Pseudonocardiaceae</taxon>
        <taxon>Lentzea</taxon>
    </lineage>
</organism>
<evidence type="ECO:0000259" key="4">
    <source>
        <dbReference type="SMART" id="SM00560"/>
    </source>
</evidence>
<sequence>MGRRHGQCGGGVRRHHGLRPDRWPGRRHRAEFLGVGVGVPDRRGTTDRTVVAQDATRRSAFALGYQGSSKKWAVFAPTADADNAASQVLTSGEPALVAEWTHLTLSYDANLKQVRLYVNGLLSGAQTGVTVLPSSGPLTVAKSKQGAFFQGSLDDLRMFSKAVSDGEARRIHDDMPDRDLAFYRFDDGAAKEITWRKAQATLSGGTSFGAGISGKALQLDGVNGVATTPSGLSMRDSFTVAAWAKLSRDDKVATIVSQDGDRTSGFVLQYRPDLKRWIFGAAASDTDNAPLAYAASLVPPAVGQWMHVNGVYDNAGRQLRLYVNGQLVGTKNNVVLWQATGKVVLGRDKTNGQPSGFFPGALDEVRYGAGVPTEPNIVERATFAGPRNGQFGRFVNAAGDRFTGRTDADVEGYHLERALGLAAAAGDNTKMTYACRSGADTFTSDDAACEGAQKIGDVGLVYTVQPKNIPTMPLYRCRQGADRFDSSDAACGGNTVDGLLGHSVAYTDFGRYLLEYYEHASLTDGAAPGYRSEGSHGLLALTEQPGTRKLFNCQRGYDQFVSADAACEGKTVVGVLGSIWIAPPEGVAHRELRRCLVPGGDGDSMVSNFADCEGYPSESLGYALTEVPGVTAVFE</sequence>
<dbReference type="RefSeq" id="WP_312878002.1">
    <property type="nucleotide sequence ID" value="NZ_VSRL01000106.1"/>
</dbReference>
<dbReference type="InterPro" id="IPR042837">
    <property type="entry name" value="PTX3"/>
</dbReference>
<comment type="caution">
    <text evidence="5">The sequence shown here is derived from an EMBL/GenBank/DDBJ whole genome shotgun (WGS) entry which is preliminary data.</text>
</comment>
<evidence type="ECO:0000256" key="3">
    <source>
        <dbReference type="SAM" id="MobiDB-lite"/>
    </source>
</evidence>
<dbReference type="Pfam" id="PF13385">
    <property type="entry name" value="Laminin_G_3"/>
    <property type="match status" value="2"/>
</dbReference>
<protein>
    <submittedName>
        <fullName evidence="5">LamG domain-containing protein</fullName>
    </submittedName>
</protein>
<feature type="region of interest" description="Disordered" evidence="3">
    <location>
        <begin position="1"/>
        <end position="23"/>
    </location>
</feature>
<keyword evidence="6" id="KW-1185">Reference proteome</keyword>
<dbReference type="InterPro" id="IPR013320">
    <property type="entry name" value="ConA-like_dom_sf"/>
</dbReference>
<keyword evidence="2" id="KW-1015">Disulfide bond</keyword>
<gene>
    <name evidence="5" type="ORF">FXN61_25985</name>
</gene>
<dbReference type="Gene3D" id="2.60.120.200">
    <property type="match status" value="2"/>
</dbReference>
<proteinExistence type="predicted"/>
<feature type="compositionally biased region" description="Basic residues" evidence="3">
    <location>
        <begin position="1"/>
        <end position="17"/>
    </location>
</feature>
<accession>A0ABX1FMQ4</accession>
<reference evidence="5 6" key="1">
    <citation type="submission" date="2019-08" db="EMBL/GenBank/DDBJ databases">
        <title>Lentzea from Indian Himalayas.</title>
        <authorList>
            <person name="Mandal S."/>
            <person name="Mallick Gupta A."/>
            <person name="Maiti P.K."/>
            <person name="Sarkar J."/>
            <person name="Mandal S."/>
        </authorList>
    </citation>
    <scope>NUCLEOTIDE SEQUENCE [LARGE SCALE GENOMIC DNA]</scope>
    <source>
        <strain evidence="5 6">PSKA42</strain>
    </source>
</reference>
<dbReference type="SMART" id="SM00560">
    <property type="entry name" value="LamGL"/>
    <property type="match status" value="2"/>
</dbReference>
<keyword evidence="1" id="KW-0732">Signal</keyword>
<dbReference type="PANTHER" id="PTHR46943">
    <property type="entry name" value="PENTRAXIN-RELATED PROTEIN PTX3"/>
    <property type="match status" value="1"/>
</dbReference>
<feature type="domain" description="LamG-like jellyroll fold" evidence="4">
    <location>
        <begin position="236"/>
        <end position="375"/>
    </location>
</feature>
<evidence type="ECO:0000256" key="2">
    <source>
        <dbReference type="ARBA" id="ARBA00023157"/>
    </source>
</evidence>
<dbReference type="InterPro" id="IPR006558">
    <property type="entry name" value="LamG-like"/>
</dbReference>